<proteinExistence type="predicted"/>
<dbReference type="EMBL" id="BJUV01000012">
    <property type="protein sequence ID" value="GEK83143.1"/>
    <property type="molecule type" value="Genomic_DNA"/>
</dbReference>
<dbReference type="PANTHER" id="PTHR46401">
    <property type="entry name" value="GLYCOSYLTRANSFERASE WBBK-RELATED"/>
    <property type="match status" value="1"/>
</dbReference>
<evidence type="ECO:0000256" key="1">
    <source>
        <dbReference type="ARBA" id="ARBA00022679"/>
    </source>
</evidence>
<sequence>MDSTNEPRPVAVVFPFWEQNPYLNMAYLAIAADGFVVDRQRDYDELLESVDLRGAGDILHLHWTGVLLESAADEAEARARLDRFERTVTAAQERGVRLLWTVHNKLPHELAHPESERALVRFLADRADVVHVLSPATLDEVADVSPIDPAKVELIEHSSYDGFYDSGVDRADARRAVGVADGETAVLFFGQVRAYKGVDVLIEAFAEASRRRDDLALLVAGRTREEDRVIVEPLLTTGLRTITHLDFVPDGAVADWLVGADVMVLPYASILNSGSMHLASTFGLPVLLPSFPHLVEQYGDQPWVHFFDAEGGAPALADAIVAFRASDSDRRAARDYARGYTPWDMANRFLDLYRRVRPRSEAVAATS</sequence>
<dbReference type="GO" id="GO:0009103">
    <property type="term" value="P:lipopolysaccharide biosynthetic process"/>
    <property type="evidence" value="ECO:0007669"/>
    <property type="project" value="TreeGrafter"/>
</dbReference>
<dbReference type="Pfam" id="PF13692">
    <property type="entry name" value="Glyco_trans_1_4"/>
    <property type="match status" value="1"/>
</dbReference>
<keyword evidence="4" id="KW-1185">Reference proteome</keyword>
<name>A0A7W3JG91_9MICO</name>
<dbReference type="EMBL" id="JACGWW010000001">
    <property type="protein sequence ID" value="MBA8812285.1"/>
    <property type="molecule type" value="Genomic_DNA"/>
</dbReference>
<reference evidence="3 5" key="2">
    <citation type="submission" date="2020-07" db="EMBL/GenBank/DDBJ databases">
        <title>Sequencing the genomes of 1000 actinobacteria strains.</title>
        <authorList>
            <person name="Klenk H.-P."/>
        </authorList>
    </citation>
    <scope>NUCLEOTIDE SEQUENCE [LARGE SCALE GENOMIC DNA]</scope>
    <source>
        <strain evidence="3 5">DSM 10309</strain>
    </source>
</reference>
<dbReference type="Proteomes" id="UP000522688">
    <property type="component" value="Unassembled WGS sequence"/>
</dbReference>
<protein>
    <submittedName>
        <fullName evidence="3">Glycosyltransferase involved in cell wall biosynthesis</fullName>
    </submittedName>
    <submittedName>
        <fullName evidence="2">Peptidase M14</fullName>
    </submittedName>
</protein>
<dbReference type="SUPFAM" id="SSF53756">
    <property type="entry name" value="UDP-Glycosyltransferase/glycogen phosphorylase"/>
    <property type="match status" value="1"/>
</dbReference>
<dbReference type="OrthoDB" id="9771846at2"/>
<keyword evidence="1 3" id="KW-0808">Transferase</keyword>
<dbReference type="Proteomes" id="UP000321154">
    <property type="component" value="Unassembled WGS sequence"/>
</dbReference>
<dbReference type="Gene3D" id="3.40.50.2000">
    <property type="entry name" value="Glycogen Phosphorylase B"/>
    <property type="match status" value="2"/>
</dbReference>
<accession>A0A7W3JG91</accession>
<dbReference type="AlphaFoldDB" id="A0A7W3JG91"/>
<comment type="caution">
    <text evidence="3">The sequence shown here is derived from an EMBL/GenBank/DDBJ whole genome shotgun (WGS) entry which is preliminary data.</text>
</comment>
<dbReference type="PANTHER" id="PTHR46401:SF2">
    <property type="entry name" value="GLYCOSYLTRANSFERASE WBBK-RELATED"/>
    <property type="match status" value="1"/>
</dbReference>
<dbReference type="RefSeq" id="WP_146854503.1">
    <property type="nucleotide sequence ID" value="NZ_BAAAHR010000002.1"/>
</dbReference>
<gene>
    <name evidence="3" type="ORF">FB463_000509</name>
    <name evidence="2" type="ORF">FFA01_14520</name>
</gene>
<reference evidence="2 4" key="1">
    <citation type="submission" date="2019-07" db="EMBL/GenBank/DDBJ databases">
        <title>Whole genome shotgun sequence of Frigoribacterium faeni NBRC 103066.</title>
        <authorList>
            <person name="Hosoyama A."/>
            <person name="Uohara A."/>
            <person name="Ohji S."/>
            <person name="Ichikawa N."/>
        </authorList>
    </citation>
    <scope>NUCLEOTIDE SEQUENCE [LARGE SCALE GENOMIC DNA]</scope>
    <source>
        <strain evidence="2 4">NBRC 103066</strain>
    </source>
</reference>
<organism evidence="3 5">
    <name type="scientific">Frigoribacterium faeni</name>
    <dbReference type="NCBI Taxonomy" id="145483"/>
    <lineage>
        <taxon>Bacteria</taxon>
        <taxon>Bacillati</taxon>
        <taxon>Actinomycetota</taxon>
        <taxon>Actinomycetes</taxon>
        <taxon>Micrococcales</taxon>
        <taxon>Microbacteriaceae</taxon>
        <taxon>Frigoribacterium</taxon>
    </lineage>
</organism>
<dbReference type="GO" id="GO:0016757">
    <property type="term" value="F:glycosyltransferase activity"/>
    <property type="evidence" value="ECO:0007669"/>
    <property type="project" value="TreeGrafter"/>
</dbReference>
<evidence type="ECO:0000313" key="3">
    <source>
        <dbReference type="EMBL" id="MBA8812285.1"/>
    </source>
</evidence>
<evidence type="ECO:0000313" key="4">
    <source>
        <dbReference type="Proteomes" id="UP000321154"/>
    </source>
</evidence>
<evidence type="ECO:0000313" key="2">
    <source>
        <dbReference type="EMBL" id="GEK83143.1"/>
    </source>
</evidence>
<evidence type="ECO:0000313" key="5">
    <source>
        <dbReference type="Proteomes" id="UP000522688"/>
    </source>
</evidence>